<name>A0AAE6YJD4_9GAMM</name>
<dbReference type="Proteomes" id="UP000502004">
    <property type="component" value="Chromosome"/>
</dbReference>
<reference evidence="2 3" key="1">
    <citation type="submission" date="2019-03" db="EMBL/GenBank/DDBJ databases">
        <title>Complete Genome Sequence of Allofrancisella inopinata Strain SYSU YG23 Isolated from Water-Cooling Systems in China.</title>
        <authorList>
            <person name="Ohrman C."/>
            <person name="Uneklint I."/>
            <person name="Sjodin A."/>
        </authorList>
    </citation>
    <scope>NUCLEOTIDE SEQUENCE [LARGE SCALE GENOMIC DNA]</scope>
    <source>
        <strain evidence="2 3">SYSU YG23</strain>
    </source>
</reference>
<evidence type="ECO:0000313" key="3">
    <source>
        <dbReference type="Proteomes" id="UP000502004"/>
    </source>
</evidence>
<dbReference type="Pfam" id="PF12092">
    <property type="entry name" value="DUF3568"/>
    <property type="match status" value="1"/>
</dbReference>
<dbReference type="InterPro" id="IPR021952">
    <property type="entry name" value="Flpp3-like"/>
</dbReference>
<accession>A0AAE6YJD4</accession>
<evidence type="ECO:0000256" key="1">
    <source>
        <dbReference type="SAM" id="SignalP"/>
    </source>
</evidence>
<evidence type="ECO:0000313" key="2">
    <source>
        <dbReference type="EMBL" id="QIV96726.1"/>
    </source>
</evidence>
<dbReference type="KEGG" id="aii:E4K63_07745"/>
<protein>
    <submittedName>
        <fullName evidence="2">DUF3568 family protein</fullName>
    </submittedName>
</protein>
<proteinExistence type="predicted"/>
<dbReference type="AlphaFoldDB" id="A0AAE6YJD4"/>
<feature type="chain" id="PRO_5042011649" evidence="1">
    <location>
        <begin position="20"/>
        <end position="136"/>
    </location>
</feature>
<sequence>MKNVGILALSLTIVLTLSACSINNSLSRDLNSTSESIVRFVNGTFSAEIDNTNIQSVYNATGLALSNDGSYDIKKSYIKDDYAEISGTVKPGKDPFEIKMIKDNSNIVNIYLKIGTFGDKKAYVNLLTDIRNNLGG</sequence>
<gene>
    <name evidence="2" type="ORF">E4K63_07745</name>
</gene>
<feature type="signal peptide" evidence="1">
    <location>
        <begin position="1"/>
        <end position="19"/>
    </location>
</feature>
<dbReference type="RefSeq" id="WP_133940846.1">
    <property type="nucleotide sequence ID" value="NZ_CP038241.1"/>
</dbReference>
<organism evidence="2 3">
    <name type="scientific">Allofrancisella inopinata</name>
    <dbReference type="NCBI Taxonomy" id="1085647"/>
    <lineage>
        <taxon>Bacteria</taxon>
        <taxon>Pseudomonadati</taxon>
        <taxon>Pseudomonadota</taxon>
        <taxon>Gammaproteobacteria</taxon>
        <taxon>Thiotrichales</taxon>
        <taxon>Francisellaceae</taxon>
        <taxon>Allofrancisella</taxon>
    </lineage>
</organism>
<keyword evidence="1" id="KW-0732">Signal</keyword>
<keyword evidence="3" id="KW-1185">Reference proteome</keyword>
<dbReference type="PROSITE" id="PS51257">
    <property type="entry name" value="PROKAR_LIPOPROTEIN"/>
    <property type="match status" value="1"/>
</dbReference>
<dbReference type="EMBL" id="CP038241">
    <property type="protein sequence ID" value="QIV96726.1"/>
    <property type="molecule type" value="Genomic_DNA"/>
</dbReference>